<dbReference type="AlphaFoldDB" id="A0A0J8B2Z7"/>
<protein>
    <submittedName>
        <fullName evidence="1">Uncharacterized protein</fullName>
    </submittedName>
</protein>
<evidence type="ECO:0000313" key="2">
    <source>
        <dbReference type="Proteomes" id="UP000035740"/>
    </source>
</evidence>
<dbReference type="Proteomes" id="UP000035740">
    <property type="component" value="Unassembled WGS sequence"/>
</dbReference>
<gene>
    <name evidence="1" type="ORF">BVRB_008890</name>
</gene>
<keyword evidence="2" id="KW-1185">Reference proteome</keyword>
<evidence type="ECO:0000313" key="1">
    <source>
        <dbReference type="EMBL" id="KMS95366.1"/>
    </source>
</evidence>
<dbReference type="Gramene" id="KMS95366">
    <property type="protein sequence ID" value="KMS95366"/>
    <property type="gene ID" value="BVRB_008890"/>
</dbReference>
<proteinExistence type="predicted"/>
<reference evidence="1 2" key="1">
    <citation type="journal article" date="2014" name="Nature">
        <title>The genome of the recently domesticated crop plant sugar beet (Beta vulgaris).</title>
        <authorList>
            <person name="Dohm J.C."/>
            <person name="Minoche A.E."/>
            <person name="Holtgrawe D."/>
            <person name="Capella-Gutierrez S."/>
            <person name="Zakrzewski F."/>
            <person name="Tafer H."/>
            <person name="Rupp O."/>
            <person name="Sorensen T.R."/>
            <person name="Stracke R."/>
            <person name="Reinhardt R."/>
            <person name="Goesmann A."/>
            <person name="Kraft T."/>
            <person name="Schulz B."/>
            <person name="Stadler P.F."/>
            <person name="Schmidt T."/>
            <person name="Gabaldon T."/>
            <person name="Lehrach H."/>
            <person name="Weisshaar B."/>
            <person name="Himmelbauer H."/>
        </authorList>
    </citation>
    <scope>NUCLEOTIDE SEQUENCE [LARGE SCALE GENOMIC DNA]</scope>
    <source>
        <tissue evidence="1">Taproot</tissue>
    </source>
</reference>
<accession>A0A0J8B2Z7</accession>
<name>A0A0J8B2Z7_BETVV</name>
<dbReference type="EMBL" id="KQ090479">
    <property type="protein sequence ID" value="KMS95366.1"/>
    <property type="molecule type" value="Genomic_DNA"/>
</dbReference>
<sequence length="54" mass="6400">MYEFHINSSIEEMSLPHAFSRMCDHIFLLPAEKRFHLSKMHLWISLVDDQDPVG</sequence>
<dbReference type="ExpressionAtlas" id="A0A0J8B2Z7">
    <property type="expression patterns" value="baseline"/>
</dbReference>
<organism evidence="1 2">
    <name type="scientific">Beta vulgaris subsp. vulgaris</name>
    <name type="common">Beet</name>
    <dbReference type="NCBI Taxonomy" id="3555"/>
    <lineage>
        <taxon>Eukaryota</taxon>
        <taxon>Viridiplantae</taxon>
        <taxon>Streptophyta</taxon>
        <taxon>Embryophyta</taxon>
        <taxon>Tracheophyta</taxon>
        <taxon>Spermatophyta</taxon>
        <taxon>Magnoliopsida</taxon>
        <taxon>eudicotyledons</taxon>
        <taxon>Gunneridae</taxon>
        <taxon>Pentapetalae</taxon>
        <taxon>Caryophyllales</taxon>
        <taxon>Chenopodiaceae</taxon>
        <taxon>Betoideae</taxon>
        <taxon>Beta</taxon>
    </lineage>
</organism>